<feature type="compositionally biased region" description="Basic and acidic residues" evidence="1">
    <location>
        <begin position="23"/>
        <end position="42"/>
    </location>
</feature>
<evidence type="ECO:0000313" key="2">
    <source>
        <dbReference type="EMBL" id="CAD7244972.1"/>
    </source>
</evidence>
<name>A0A7R9A284_9CRUS</name>
<feature type="compositionally biased region" description="Basic residues" evidence="1">
    <location>
        <begin position="158"/>
        <end position="167"/>
    </location>
</feature>
<feature type="region of interest" description="Disordered" evidence="1">
    <location>
        <begin position="230"/>
        <end position="267"/>
    </location>
</feature>
<accession>A0A7R9A284</accession>
<dbReference type="EMBL" id="CAJPEV010000748">
    <property type="protein sequence ID" value="CAG0888202.1"/>
    <property type="molecule type" value="Genomic_DNA"/>
</dbReference>
<dbReference type="AlphaFoldDB" id="A0A7R9A284"/>
<keyword evidence="3" id="KW-1185">Reference proteome</keyword>
<reference evidence="2" key="1">
    <citation type="submission" date="2020-11" db="EMBL/GenBank/DDBJ databases">
        <authorList>
            <person name="Tran Van P."/>
        </authorList>
    </citation>
    <scope>NUCLEOTIDE SEQUENCE</scope>
</reference>
<feature type="compositionally biased region" description="Basic and acidic residues" evidence="1">
    <location>
        <begin position="168"/>
        <end position="189"/>
    </location>
</feature>
<proteinExistence type="predicted"/>
<organism evidence="2">
    <name type="scientific">Darwinula stevensoni</name>
    <dbReference type="NCBI Taxonomy" id="69355"/>
    <lineage>
        <taxon>Eukaryota</taxon>
        <taxon>Metazoa</taxon>
        <taxon>Ecdysozoa</taxon>
        <taxon>Arthropoda</taxon>
        <taxon>Crustacea</taxon>
        <taxon>Oligostraca</taxon>
        <taxon>Ostracoda</taxon>
        <taxon>Podocopa</taxon>
        <taxon>Podocopida</taxon>
        <taxon>Darwinulocopina</taxon>
        <taxon>Darwinuloidea</taxon>
        <taxon>Darwinulidae</taxon>
        <taxon>Darwinula</taxon>
    </lineage>
</organism>
<evidence type="ECO:0000256" key="1">
    <source>
        <dbReference type="SAM" id="MobiDB-lite"/>
    </source>
</evidence>
<protein>
    <submittedName>
        <fullName evidence="2">Uncharacterized protein</fullName>
    </submittedName>
</protein>
<sequence>MEVEEEESSSSSSEYLRSRSEFLSHLHLRPKTDDQVQEERPRTHFTRSCNRGELPETEESPGNPRNESPIRNEELYLQAELDQESWRILDLKCSDRPPDPPLGFTTKLKLRKTARGWQAEGINSEDNNSGARKLRRKWFKKRKRWKEEKKLKRILGSSHRHRRHHRDRDREGSSEKSAKDEETKTRNREEEVDSGNATVNANATEAKVSLPQFQKGATRKFDRPVAIVHARRSSPDRPPSSSVTCDTPPICGDEESDHQSTESTTDSLLKSILETNPSSSEGRSILQDLLAKPPPLKTEGEGSDESTLLVPRTLLPALLSCPHLYLDEVVSCQAALVSQAAQNPNLLLQGALMMLPQEVFPHLLKDGTGVLQTMLKASDPVHCISSFTQDSGGSVVYRPSREPDKYSILKSFLRNDHEEEKPAEIRVKSGQELFQTSPPRHWESLSGTGGKGEKVKRKRFHLDAIVDNLKRRRQLQEDEEFGRNSGIDPGTAMRLRHKILSARVPALIPLSAFHAKDDK</sequence>
<feature type="region of interest" description="Disordered" evidence="1">
    <location>
        <begin position="115"/>
        <end position="217"/>
    </location>
</feature>
<gene>
    <name evidence="2" type="ORF">DSTB1V02_LOCUS4850</name>
</gene>
<feature type="region of interest" description="Disordered" evidence="1">
    <location>
        <begin position="23"/>
        <end position="71"/>
    </location>
</feature>
<dbReference type="Proteomes" id="UP000677054">
    <property type="component" value="Unassembled WGS sequence"/>
</dbReference>
<evidence type="ECO:0000313" key="3">
    <source>
        <dbReference type="Proteomes" id="UP000677054"/>
    </source>
</evidence>
<dbReference type="EMBL" id="LR900265">
    <property type="protein sequence ID" value="CAD7244972.1"/>
    <property type="molecule type" value="Genomic_DNA"/>
</dbReference>
<feature type="compositionally biased region" description="Basic residues" evidence="1">
    <location>
        <begin position="132"/>
        <end position="144"/>
    </location>
</feature>